<feature type="transmembrane region" description="Helical" evidence="19">
    <location>
        <begin position="86"/>
        <end position="104"/>
    </location>
</feature>
<evidence type="ECO:0000256" key="15">
    <source>
        <dbReference type="ARBA" id="ARBA00023136"/>
    </source>
</evidence>
<dbReference type="EC" id="2.7.7.41" evidence="6 18"/>
<comment type="subcellular location">
    <subcellularLocation>
        <location evidence="2">Cell membrane</location>
        <topology evidence="2">Multi-pass membrane protein</topology>
    </subcellularLocation>
</comment>
<evidence type="ECO:0000256" key="14">
    <source>
        <dbReference type="ARBA" id="ARBA00023098"/>
    </source>
</evidence>
<reference evidence="20 21" key="1">
    <citation type="submission" date="2016-11" db="EMBL/GenBank/DDBJ databases">
        <authorList>
            <person name="Jaros S."/>
            <person name="Januszkiewicz K."/>
            <person name="Wedrychowicz H."/>
        </authorList>
    </citation>
    <scope>NUCLEOTIDE SEQUENCE [LARGE SCALE GENOMIC DNA]</scope>
    <source>
        <strain evidence="20 21">DSM 26991</strain>
    </source>
</reference>
<feature type="transmembrane region" description="Helical" evidence="19">
    <location>
        <begin position="60"/>
        <end position="79"/>
    </location>
</feature>
<feature type="transmembrane region" description="Helical" evidence="19">
    <location>
        <begin position="213"/>
        <end position="231"/>
    </location>
</feature>
<evidence type="ECO:0000313" key="21">
    <source>
        <dbReference type="Proteomes" id="UP000184509"/>
    </source>
</evidence>
<evidence type="ECO:0000256" key="3">
    <source>
        <dbReference type="ARBA" id="ARBA00005119"/>
    </source>
</evidence>
<gene>
    <name evidence="20" type="ORF">SAMN05444405_10942</name>
</gene>
<evidence type="ECO:0000256" key="2">
    <source>
        <dbReference type="ARBA" id="ARBA00004651"/>
    </source>
</evidence>
<keyword evidence="8" id="KW-1003">Cell membrane</keyword>
<comment type="catalytic activity">
    <reaction evidence="1 18">
        <text>a 1,2-diacyl-sn-glycero-3-phosphate + CTP + H(+) = a CDP-1,2-diacyl-sn-glycerol + diphosphate</text>
        <dbReference type="Rhea" id="RHEA:16229"/>
        <dbReference type="ChEBI" id="CHEBI:15378"/>
        <dbReference type="ChEBI" id="CHEBI:33019"/>
        <dbReference type="ChEBI" id="CHEBI:37563"/>
        <dbReference type="ChEBI" id="CHEBI:58332"/>
        <dbReference type="ChEBI" id="CHEBI:58608"/>
        <dbReference type="EC" id="2.7.7.41"/>
    </reaction>
</comment>
<dbReference type="InterPro" id="IPR000374">
    <property type="entry name" value="PC_trans"/>
</dbReference>
<evidence type="ECO:0000256" key="10">
    <source>
        <dbReference type="ARBA" id="ARBA00022679"/>
    </source>
</evidence>
<evidence type="ECO:0000256" key="11">
    <source>
        <dbReference type="ARBA" id="ARBA00022692"/>
    </source>
</evidence>
<dbReference type="PANTHER" id="PTHR46382">
    <property type="entry name" value="PHOSPHATIDATE CYTIDYLYLTRANSFERASE"/>
    <property type="match status" value="1"/>
</dbReference>
<comment type="pathway">
    <text evidence="4">Lipid metabolism.</text>
</comment>
<evidence type="ECO:0000256" key="6">
    <source>
        <dbReference type="ARBA" id="ARBA00012487"/>
    </source>
</evidence>
<feature type="transmembrane region" description="Helical" evidence="19">
    <location>
        <begin position="12"/>
        <end position="40"/>
    </location>
</feature>
<evidence type="ECO:0000256" key="9">
    <source>
        <dbReference type="ARBA" id="ARBA00022516"/>
    </source>
</evidence>
<feature type="transmembrane region" description="Helical" evidence="19">
    <location>
        <begin position="147"/>
        <end position="167"/>
    </location>
</feature>
<dbReference type="Pfam" id="PF01148">
    <property type="entry name" value="CTP_transf_1"/>
    <property type="match status" value="1"/>
</dbReference>
<evidence type="ECO:0000256" key="7">
    <source>
        <dbReference type="ARBA" id="ARBA00019373"/>
    </source>
</evidence>
<evidence type="ECO:0000256" key="19">
    <source>
        <dbReference type="SAM" id="Phobius"/>
    </source>
</evidence>
<dbReference type="STRING" id="1297750.SAMN05444405_10942"/>
<dbReference type="PANTHER" id="PTHR46382:SF1">
    <property type="entry name" value="PHOSPHATIDATE CYTIDYLYLTRANSFERASE"/>
    <property type="match status" value="1"/>
</dbReference>
<name>A0A1M5BZU5_9BACE</name>
<keyword evidence="14" id="KW-0443">Lipid metabolism</keyword>
<keyword evidence="21" id="KW-1185">Reference proteome</keyword>
<evidence type="ECO:0000313" key="20">
    <source>
        <dbReference type="EMBL" id="SHF47712.1"/>
    </source>
</evidence>
<evidence type="ECO:0000256" key="4">
    <source>
        <dbReference type="ARBA" id="ARBA00005189"/>
    </source>
</evidence>
<protein>
    <recommendedName>
        <fullName evidence="7 18">Phosphatidate cytidylyltransferase</fullName>
        <ecNumber evidence="6 18">2.7.7.41</ecNumber>
    </recommendedName>
</protein>
<keyword evidence="11 18" id="KW-0812">Transmembrane</keyword>
<evidence type="ECO:0000256" key="13">
    <source>
        <dbReference type="ARBA" id="ARBA00022989"/>
    </source>
</evidence>
<organism evidence="20 21">
    <name type="scientific">Bacteroides luti</name>
    <dbReference type="NCBI Taxonomy" id="1297750"/>
    <lineage>
        <taxon>Bacteria</taxon>
        <taxon>Pseudomonadati</taxon>
        <taxon>Bacteroidota</taxon>
        <taxon>Bacteroidia</taxon>
        <taxon>Bacteroidales</taxon>
        <taxon>Bacteroidaceae</taxon>
        <taxon>Bacteroides</taxon>
    </lineage>
</organism>
<evidence type="ECO:0000256" key="18">
    <source>
        <dbReference type="RuleBase" id="RU003938"/>
    </source>
</evidence>
<evidence type="ECO:0000256" key="12">
    <source>
        <dbReference type="ARBA" id="ARBA00022695"/>
    </source>
</evidence>
<dbReference type="GO" id="GO:0016024">
    <property type="term" value="P:CDP-diacylglycerol biosynthetic process"/>
    <property type="evidence" value="ECO:0007669"/>
    <property type="project" value="UniProtKB-UniPathway"/>
</dbReference>
<dbReference type="EMBL" id="FQTV01000009">
    <property type="protein sequence ID" value="SHF47712.1"/>
    <property type="molecule type" value="Genomic_DNA"/>
</dbReference>
<dbReference type="UniPathway" id="UPA00557">
    <property type="reaction ID" value="UER00614"/>
</dbReference>
<evidence type="ECO:0000256" key="5">
    <source>
        <dbReference type="ARBA" id="ARBA00010185"/>
    </source>
</evidence>
<dbReference type="AlphaFoldDB" id="A0A1M5BZU5"/>
<keyword evidence="15 19" id="KW-0472">Membrane</keyword>
<comment type="pathway">
    <text evidence="3 18">Phospholipid metabolism; CDP-diacylglycerol biosynthesis; CDP-diacylglycerol from sn-glycerol 3-phosphate: step 3/3.</text>
</comment>
<keyword evidence="17" id="KW-1208">Phospholipid metabolism</keyword>
<keyword evidence="10 18" id="KW-0808">Transferase</keyword>
<feature type="transmembrane region" description="Helical" evidence="19">
    <location>
        <begin position="188"/>
        <end position="207"/>
    </location>
</feature>
<evidence type="ECO:0000256" key="17">
    <source>
        <dbReference type="ARBA" id="ARBA00023264"/>
    </source>
</evidence>
<dbReference type="PROSITE" id="PS01315">
    <property type="entry name" value="CDS"/>
    <property type="match status" value="1"/>
</dbReference>
<proteinExistence type="inferred from homology"/>
<evidence type="ECO:0000256" key="1">
    <source>
        <dbReference type="ARBA" id="ARBA00001698"/>
    </source>
</evidence>
<dbReference type="GO" id="GO:0004605">
    <property type="term" value="F:phosphatidate cytidylyltransferase activity"/>
    <property type="evidence" value="ECO:0007669"/>
    <property type="project" value="UniProtKB-EC"/>
</dbReference>
<keyword evidence="12 18" id="KW-0548">Nucleotidyltransferase</keyword>
<keyword evidence="13 19" id="KW-1133">Transmembrane helix</keyword>
<accession>A0A1M5BZU5</accession>
<keyword evidence="9" id="KW-0444">Lipid biosynthesis</keyword>
<dbReference type="GO" id="GO:0005886">
    <property type="term" value="C:plasma membrane"/>
    <property type="evidence" value="ECO:0007669"/>
    <property type="project" value="UniProtKB-SubCell"/>
</dbReference>
<evidence type="ECO:0000256" key="8">
    <source>
        <dbReference type="ARBA" id="ARBA00022475"/>
    </source>
</evidence>
<comment type="similarity">
    <text evidence="5 18">Belongs to the CDS family.</text>
</comment>
<keyword evidence="16" id="KW-0594">Phospholipid biosynthesis</keyword>
<dbReference type="Proteomes" id="UP000184509">
    <property type="component" value="Unassembled WGS sequence"/>
</dbReference>
<evidence type="ECO:0000256" key="16">
    <source>
        <dbReference type="ARBA" id="ARBA00023209"/>
    </source>
</evidence>
<sequence length="279" mass="30826">MIKNNFIQRTVTGALIVAVLVCCIVISPISFAILFAIISALAVHEFSNLVNNNENVSTNVVINILGGVYLFFAFLGFCMNLSGSQIFIPYLFLIIYLIISELYLQKSNPVNNMAYSTLTQLYIGLPFALLNVLAFQVDNTGTISYNYALPLSIFIFIWLNDTGAYCFGTLFGKHRLFERISPKKSWEGFIGGAVITLITGFVLGRFFPFLSSIEWAGLGLVVSVFGTWGDLAESMIKRHMGIKDSGTFFPGHGGILDRFDSLLIAVPAAVIYLYVITLF</sequence>
<feature type="transmembrane region" description="Helical" evidence="19">
    <location>
        <begin position="259"/>
        <end position="277"/>
    </location>
</feature>